<evidence type="ECO:0000256" key="1">
    <source>
        <dbReference type="SAM" id="MobiDB-lite"/>
    </source>
</evidence>
<evidence type="ECO:0000313" key="3">
    <source>
        <dbReference type="Proteomes" id="UP000245119"/>
    </source>
</evidence>
<evidence type="ECO:0000313" key="2">
    <source>
        <dbReference type="EMBL" id="PVD29445.1"/>
    </source>
</evidence>
<feature type="region of interest" description="Disordered" evidence="1">
    <location>
        <begin position="131"/>
        <end position="168"/>
    </location>
</feature>
<sequence>MNNLDVSNILSSVIWTFVIAVIKSSDNQLQESTTCLVVLTFFHPEPSLRHILESEFEESYFIKIILNPVPSGKDHSITKRFYAFPIVSTSGSDDHLENVGGQTPPLTPEGLSDRFDSAANTRRAAAVVNGSCDLTSPLNPDSSATTWSPGTPPSTAVRRDQGEANTWR</sequence>
<dbReference type="AlphaFoldDB" id="A0A2T7P7N8"/>
<accession>A0A2T7P7N8</accession>
<organism evidence="2 3">
    <name type="scientific">Pomacea canaliculata</name>
    <name type="common">Golden apple snail</name>
    <dbReference type="NCBI Taxonomy" id="400727"/>
    <lineage>
        <taxon>Eukaryota</taxon>
        <taxon>Metazoa</taxon>
        <taxon>Spiralia</taxon>
        <taxon>Lophotrochozoa</taxon>
        <taxon>Mollusca</taxon>
        <taxon>Gastropoda</taxon>
        <taxon>Caenogastropoda</taxon>
        <taxon>Architaenioglossa</taxon>
        <taxon>Ampullarioidea</taxon>
        <taxon>Ampullariidae</taxon>
        <taxon>Pomacea</taxon>
    </lineage>
</organism>
<feature type="compositionally biased region" description="Polar residues" evidence="1">
    <location>
        <begin position="132"/>
        <end position="149"/>
    </location>
</feature>
<proteinExistence type="predicted"/>
<protein>
    <submittedName>
        <fullName evidence="2">Uncharacterized protein</fullName>
    </submittedName>
</protein>
<name>A0A2T7P7N8_POMCA</name>
<gene>
    <name evidence="2" type="ORF">C0Q70_08696</name>
</gene>
<keyword evidence="3" id="KW-1185">Reference proteome</keyword>
<comment type="caution">
    <text evidence="2">The sequence shown here is derived from an EMBL/GenBank/DDBJ whole genome shotgun (WGS) entry which is preliminary data.</text>
</comment>
<reference evidence="2 3" key="1">
    <citation type="submission" date="2018-04" db="EMBL/GenBank/DDBJ databases">
        <title>The genome of golden apple snail Pomacea canaliculata provides insight into stress tolerance and invasive adaptation.</title>
        <authorList>
            <person name="Liu C."/>
            <person name="Liu B."/>
            <person name="Ren Y."/>
            <person name="Zhang Y."/>
            <person name="Wang H."/>
            <person name="Li S."/>
            <person name="Jiang F."/>
            <person name="Yin L."/>
            <person name="Zhang G."/>
            <person name="Qian W."/>
            <person name="Fan W."/>
        </authorList>
    </citation>
    <scope>NUCLEOTIDE SEQUENCE [LARGE SCALE GENOMIC DNA]</scope>
    <source>
        <strain evidence="2">SZHN2017</strain>
        <tissue evidence="2">Muscle</tissue>
    </source>
</reference>
<dbReference type="Proteomes" id="UP000245119">
    <property type="component" value="Linkage Group LG5"/>
</dbReference>
<dbReference type="EMBL" id="PZQS01000005">
    <property type="protein sequence ID" value="PVD29445.1"/>
    <property type="molecule type" value="Genomic_DNA"/>
</dbReference>